<proteinExistence type="predicted"/>
<protein>
    <recommendedName>
        <fullName evidence="4">DUF1134 domain-containing protein</fullName>
    </recommendedName>
</protein>
<keyword evidence="1" id="KW-0732">Signal</keyword>
<accession>A0A7G6TXJ2</accession>
<dbReference type="AlphaFoldDB" id="A0A7G6TXJ2"/>
<organism evidence="2 3">
    <name type="scientific">Tardiphaga robiniae</name>
    <dbReference type="NCBI Taxonomy" id="943830"/>
    <lineage>
        <taxon>Bacteria</taxon>
        <taxon>Pseudomonadati</taxon>
        <taxon>Pseudomonadota</taxon>
        <taxon>Alphaproteobacteria</taxon>
        <taxon>Hyphomicrobiales</taxon>
        <taxon>Nitrobacteraceae</taxon>
        <taxon>Tardiphaga</taxon>
    </lineage>
</organism>
<gene>
    <name evidence="2" type="ORF">HB776_09705</name>
</gene>
<evidence type="ECO:0008006" key="4">
    <source>
        <dbReference type="Google" id="ProtNLM"/>
    </source>
</evidence>
<evidence type="ECO:0000313" key="2">
    <source>
        <dbReference type="EMBL" id="QND71474.1"/>
    </source>
</evidence>
<dbReference type="KEGG" id="trb:HB776_09705"/>
<dbReference type="EMBL" id="CP050292">
    <property type="protein sequence ID" value="QND71474.1"/>
    <property type="molecule type" value="Genomic_DNA"/>
</dbReference>
<feature type="signal peptide" evidence="1">
    <location>
        <begin position="1"/>
        <end position="28"/>
    </location>
</feature>
<dbReference type="RefSeq" id="WP_089264036.1">
    <property type="nucleotide sequence ID" value="NZ_CP050292.1"/>
</dbReference>
<dbReference type="Proteomes" id="UP000515291">
    <property type="component" value="Chromosome"/>
</dbReference>
<feature type="chain" id="PRO_5028817152" description="DUF1134 domain-containing protein" evidence="1">
    <location>
        <begin position="29"/>
        <end position="148"/>
    </location>
</feature>
<sequence>MRFQIARCLTRLTVATLLSAALSLPAHADTGKVRFKFFKAGWFIGAQAGSGILSFRGEMYPFRIGGVSAGLTFGGSSTDLVGAAQNMHQASDIEGIYTALGAGVAVGAGRRAIQMRNAKGVVLTLEGEQLGLQFDFDLSGMSVSIQNQ</sequence>
<evidence type="ECO:0000256" key="1">
    <source>
        <dbReference type="SAM" id="SignalP"/>
    </source>
</evidence>
<name>A0A7G6TXJ2_9BRAD</name>
<reference evidence="3" key="1">
    <citation type="journal article" date="2020" name="Mol. Plant Microbe">
        <title>Rhizobial microsymbionts of the narrowly endemic Oxytropis species growing in Kamchatka are characterized by significant genetic diversity and possess a set of genes that are associated with T3SS and T6SS secretion systems and can affect the development of symbiosis.</title>
        <authorList>
            <person name="Safronova V."/>
            <person name="Guro P."/>
            <person name="Sazanova A."/>
            <person name="Kuznetsova I."/>
            <person name="Belimov A."/>
            <person name="Yakubov V."/>
            <person name="Chirak E."/>
            <person name="Afonin A."/>
            <person name="Gogolev Y."/>
            <person name="Andronov E."/>
            <person name="Tikhonovich I."/>
        </authorList>
    </citation>
    <scope>NUCLEOTIDE SEQUENCE [LARGE SCALE GENOMIC DNA]</scope>
    <source>
        <strain evidence="3">581</strain>
    </source>
</reference>
<evidence type="ECO:0000313" key="3">
    <source>
        <dbReference type="Proteomes" id="UP000515291"/>
    </source>
</evidence>